<organism evidence="1 2">
    <name type="scientific">Rhodobium orientis</name>
    <dbReference type="NCBI Taxonomy" id="34017"/>
    <lineage>
        <taxon>Bacteria</taxon>
        <taxon>Pseudomonadati</taxon>
        <taxon>Pseudomonadota</taxon>
        <taxon>Alphaproteobacteria</taxon>
        <taxon>Hyphomicrobiales</taxon>
        <taxon>Rhodobiaceae</taxon>
        <taxon>Rhodobium</taxon>
    </lineage>
</organism>
<evidence type="ECO:0000313" key="2">
    <source>
        <dbReference type="Proteomes" id="UP000249299"/>
    </source>
</evidence>
<proteinExistence type="predicted"/>
<keyword evidence="2" id="KW-1185">Reference proteome</keyword>
<dbReference type="AlphaFoldDB" id="A0A327JJS1"/>
<comment type="caution">
    <text evidence="1">The sequence shown here is derived from an EMBL/GenBank/DDBJ whole genome shotgun (WGS) entry which is preliminary data.</text>
</comment>
<gene>
    <name evidence="1" type="ORF">CH339_14475</name>
</gene>
<accession>A0A327JJS1</accession>
<protein>
    <submittedName>
        <fullName evidence="1">Uncharacterized protein</fullName>
    </submittedName>
</protein>
<dbReference type="EMBL" id="NPEV01000032">
    <property type="protein sequence ID" value="RAI26301.1"/>
    <property type="molecule type" value="Genomic_DNA"/>
</dbReference>
<sequence length="385" mass="42948">MWDKNTPDWFLLNWKKLKRYLLSNGDHWEVWLDWFERRVQGGTRGTAIERLFVEVPYQMRNAEPAEINAEIARRIREVEAAEPPNDTSEAQTTHYDIGDTESWPEVLKSIVSVVDYGWNDNHQIAVIAGQANLAMLNRPSRKHDHDSQRAACDKLAENLIRQLATGRYNARSEYAEALTHYRQELPDGVGSGNIHLADAQARILRDMFAAEADILNLGLATALKAFLEHHIGFRTFYAEVPAFYENVRTGVLNDPLPLDAVDNIVDIVRENTPTMFADSVAPSIAEVKDGPVAPTIAVELDPDDIRTSAQGEYPKPPADPLGEINAEMARDKATAGAVKGLWEAFLRGEKVSKNLTGWKKVYDSLAPNITDIFNSLIGNGPPPSP</sequence>
<name>A0A327JJS1_9HYPH</name>
<dbReference type="Proteomes" id="UP000249299">
    <property type="component" value="Unassembled WGS sequence"/>
</dbReference>
<evidence type="ECO:0000313" key="1">
    <source>
        <dbReference type="EMBL" id="RAI26301.1"/>
    </source>
</evidence>
<reference evidence="1 2" key="1">
    <citation type="submission" date="2017-07" db="EMBL/GenBank/DDBJ databases">
        <title>Draft Genome Sequences of Select Purple Nonsulfur Bacteria.</title>
        <authorList>
            <person name="Lasarre B."/>
            <person name="Mckinlay J.B."/>
        </authorList>
    </citation>
    <scope>NUCLEOTIDE SEQUENCE [LARGE SCALE GENOMIC DNA]</scope>
    <source>
        <strain evidence="1 2">DSM 11290</strain>
    </source>
</reference>